<gene>
    <name evidence="2" type="ORF">CRE_14746</name>
</gene>
<keyword evidence="1" id="KW-0732">Signal</keyword>
<name>E3MRQ0_CAERE</name>
<organism evidence="3">
    <name type="scientific">Caenorhabditis remanei</name>
    <name type="common">Caenorhabditis vulgaris</name>
    <dbReference type="NCBI Taxonomy" id="31234"/>
    <lineage>
        <taxon>Eukaryota</taxon>
        <taxon>Metazoa</taxon>
        <taxon>Ecdysozoa</taxon>
        <taxon>Nematoda</taxon>
        <taxon>Chromadorea</taxon>
        <taxon>Rhabditida</taxon>
        <taxon>Rhabditina</taxon>
        <taxon>Rhabditomorpha</taxon>
        <taxon>Rhabditoidea</taxon>
        <taxon>Rhabditidae</taxon>
        <taxon>Peloderinae</taxon>
        <taxon>Caenorhabditis</taxon>
    </lineage>
</organism>
<keyword evidence="3" id="KW-1185">Reference proteome</keyword>
<feature type="signal peptide" evidence="1">
    <location>
        <begin position="1"/>
        <end position="21"/>
    </location>
</feature>
<accession>E3MRQ0</accession>
<dbReference type="EMBL" id="DS268470">
    <property type="protein sequence ID" value="EFP08056.1"/>
    <property type="molecule type" value="Genomic_DNA"/>
</dbReference>
<evidence type="ECO:0008006" key="4">
    <source>
        <dbReference type="Google" id="ProtNLM"/>
    </source>
</evidence>
<proteinExistence type="predicted"/>
<dbReference type="HOGENOM" id="CLU_589562_0_0_1"/>
<evidence type="ECO:0000256" key="1">
    <source>
        <dbReference type="SAM" id="SignalP"/>
    </source>
</evidence>
<evidence type="ECO:0000313" key="2">
    <source>
        <dbReference type="EMBL" id="EFP08056.1"/>
    </source>
</evidence>
<feature type="chain" id="PRO_5003177398" description="Domain of unknown function WSN domain-containing protein" evidence="1">
    <location>
        <begin position="22"/>
        <end position="464"/>
    </location>
</feature>
<dbReference type="OrthoDB" id="5875034at2759"/>
<dbReference type="AlphaFoldDB" id="E3MRQ0"/>
<evidence type="ECO:0000313" key="3">
    <source>
        <dbReference type="Proteomes" id="UP000008281"/>
    </source>
</evidence>
<sequence length="464" mass="53613">MRTRHLVLLSSLLFGISLTNSNGTGIYKHCCSYLITISTYSEVSRKDLIYLNKDIDAFISALSIASSASADGLFALHTLGPRLTLLMKTGIPIAAMVFKNPNPKPATPEYVALTEFIKRKNQIFHYLDENIVFSNSIISQIQKSDYVEKIELPLRRMMNVTEMVLDPVYQKSEVFIKTFKQNCILSDYAPASILEFLDYCVVRNCRKPVTQKDGEDLVKHRAYLLEVLLRLNVGETLLPDPSLFISEFKTIHDQLLDKKLLNEDLKVFDMYFRNYSDAMEVFFQEIRERGSIKETGVDEYDYEMAVIRSEDEKYELYFEETGNGKYCSLKRNVNGFNIILGRIKLDFANITERHILESKMARLNETSEKLIGTIDDEMDNIYAAANLSVIVHALKKKIDVDIISELNWHCWSIVRKWKYFSCPTIESYVLPYPVYTAPSISSVDYLHGGRFYEDCEQFRFIFFS</sequence>
<protein>
    <recommendedName>
        <fullName evidence="4">Domain of unknown function WSN domain-containing protein</fullName>
    </recommendedName>
</protein>
<reference evidence="2" key="1">
    <citation type="submission" date="2007-07" db="EMBL/GenBank/DDBJ databases">
        <title>PCAP assembly of the Caenorhabditis remanei genome.</title>
        <authorList>
            <consortium name="The Caenorhabditis remanei Sequencing Consortium"/>
            <person name="Wilson R.K."/>
        </authorList>
    </citation>
    <scope>NUCLEOTIDE SEQUENCE [LARGE SCALE GENOMIC DNA]</scope>
    <source>
        <strain evidence="2">PB4641</strain>
    </source>
</reference>
<dbReference type="eggNOG" id="ENOG502TK86">
    <property type="taxonomic scope" value="Eukaryota"/>
</dbReference>
<dbReference type="InParanoid" id="E3MRQ0"/>
<dbReference type="Proteomes" id="UP000008281">
    <property type="component" value="Unassembled WGS sequence"/>
</dbReference>